<feature type="transmembrane region" description="Helical" evidence="2">
    <location>
        <begin position="23"/>
        <end position="40"/>
    </location>
</feature>
<feature type="compositionally biased region" description="Basic and acidic residues" evidence="1">
    <location>
        <begin position="354"/>
        <end position="376"/>
    </location>
</feature>
<reference evidence="3" key="1">
    <citation type="journal article" date="2023" name="Mol. Phylogenet. Evol.">
        <title>Genome-scale phylogeny and comparative genomics of the fungal order Sordariales.</title>
        <authorList>
            <person name="Hensen N."/>
            <person name="Bonometti L."/>
            <person name="Westerberg I."/>
            <person name="Brannstrom I.O."/>
            <person name="Guillou S."/>
            <person name="Cros-Aarteil S."/>
            <person name="Calhoun S."/>
            <person name="Haridas S."/>
            <person name="Kuo A."/>
            <person name="Mondo S."/>
            <person name="Pangilinan J."/>
            <person name="Riley R."/>
            <person name="LaButti K."/>
            <person name="Andreopoulos B."/>
            <person name="Lipzen A."/>
            <person name="Chen C."/>
            <person name="Yan M."/>
            <person name="Daum C."/>
            <person name="Ng V."/>
            <person name="Clum A."/>
            <person name="Steindorff A."/>
            <person name="Ohm R.A."/>
            <person name="Martin F."/>
            <person name="Silar P."/>
            <person name="Natvig D.O."/>
            <person name="Lalanne C."/>
            <person name="Gautier V."/>
            <person name="Ament-Velasquez S.L."/>
            <person name="Kruys A."/>
            <person name="Hutchinson M.I."/>
            <person name="Powell A.J."/>
            <person name="Barry K."/>
            <person name="Miller A.N."/>
            <person name="Grigoriev I.V."/>
            <person name="Debuchy R."/>
            <person name="Gladieux P."/>
            <person name="Hiltunen Thoren M."/>
            <person name="Johannesson H."/>
        </authorList>
    </citation>
    <scope>NUCLEOTIDE SEQUENCE</scope>
    <source>
        <strain evidence="3">PSN243</strain>
    </source>
</reference>
<accession>A0AAV9GBI4</accession>
<feature type="region of interest" description="Disordered" evidence="1">
    <location>
        <begin position="389"/>
        <end position="410"/>
    </location>
</feature>
<name>A0AAV9GBI4_9PEZI</name>
<feature type="region of interest" description="Disordered" evidence="1">
    <location>
        <begin position="201"/>
        <end position="221"/>
    </location>
</feature>
<proteinExistence type="predicted"/>
<feature type="transmembrane region" description="Helical" evidence="2">
    <location>
        <begin position="174"/>
        <end position="196"/>
    </location>
</feature>
<organism evidence="3 4">
    <name type="scientific">Podospora aff. communis PSN243</name>
    <dbReference type="NCBI Taxonomy" id="3040156"/>
    <lineage>
        <taxon>Eukaryota</taxon>
        <taxon>Fungi</taxon>
        <taxon>Dikarya</taxon>
        <taxon>Ascomycota</taxon>
        <taxon>Pezizomycotina</taxon>
        <taxon>Sordariomycetes</taxon>
        <taxon>Sordariomycetidae</taxon>
        <taxon>Sordariales</taxon>
        <taxon>Podosporaceae</taxon>
        <taxon>Podospora</taxon>
    </lineage>
</organism>
<reference evidence="3" key="2">
    <citation type="submission" date="2023-05" db="EMBL/GenBank/DDBJ databases">
        <authorList>
            <consortium name="Lawrence Berkeley National Laboratory"/>
            <person name="Steindorff A."/>
            <person name="Hensen N."/>
            <person name="Bonometti L."/>
            <person name="Westerberg I."/>
            <person name="Brannstrom I.O."/>
            <person name="Guillou S."/>
            <person name="Cros-Aarteil S."/>
            <person name="Calhoun S."/>
            <person name="Haridas S."/>
            <person name="Kuo A."/>
            <person name="Mondo S."/>
            <person name="Pangilinan J."/>
            <person name="Riley R."/>
            <person name="Labutti K."/>
            <person name="Andreopoulos B."/>
            <person name="Lipzen A."/>
            <person name="Chen C."/>
            <person name="Yanf M."/>
            <person name="Daum C."/>
            <person name="Ng V."/>
            <person name="Clum A."/>
            <person name="Ohm R."/>
            <person name="Martin F."/>
            <person name="Silar P."/>
            <person name="Natvig D."/>
            <person name="Lalanne C."/>
            <person name="Gautier V."/>
            <person name="Ament-Velasquez S.L."/>
            <person name="Kruys A."/>
            <person name="Hutchinson M.I."/>
            <person name="Powell A.J."/>
            <person name="Barry K."/>
            <person name="Miller A.N."/>
            <person name="Grigoriev I.V."/>
            <person name="Debuchy R."/>
            <person name="Gladieux P."/>
            <person name="Thoren M.H."/>
            <person name="Johannesson H."/>
        </authorList>
    </citation>
    <scope>NUCLEOTIDE SEQUENCE</scope>
    <source>
        <strain evidence="3">PSN243</strain>
    </source>
</reference>
<feature type="transmembrane region" description="Helical" evidence="2">
    <location>
        <begin position="271"/>
        <end position="295"/>
    </location>
</feature>
<feature type="transmembrane region" description="Helical" evidence="2">
    <location>
        <begin position="120"/>
        <end position="140"/>
    </location>
</feature>
<sequence length="495" mass="55932">MDNLLSTCAVTGNEDMYGLGVRLGFYLQWLAAILANALRVKDELQSLRFANLTYSMAVLIALTIEKARGNASPLDQYVILCLCFGAYYSHVVTFIWRLATGFNENWDPSRWTAVAPKPHIRIYAQLLMVATMVLQFIFWARLPSEPPPEWEEEGCERFGFLIVPVSLYGFPLKVVSLVLSSVVTGFCLLGFVAWFLPSPSPARKSGGKDEESGLDSEDEKGMGQFLEPKTVVFDKRAKILFYSGSLVNLLIAVFVITATELTLRWNNVVGVYGLVGIGQVMTVILGLVAFFHVPWAAYQEYKDRWFYDSSSSDSSSSDEDERHDREAGEKRRQALRSAQCDEAHRQMSALLAEDQERRERGDAMSSEEHRRRLEEIERSSAQFAERYVESGGGEGGNRRPQPSKPEEVDVQHKWALRVCDTRPKPRREEVDVQHQVSIMSVGSSRPNRRREVVDVGHDLSFEWVASTRRDSSETGSKRTTLWNRTMSLMARTAGT</sequence>
<keyword evidence="2" id="KW-0472">Membrane</keyword>
<dbReference type="AlphaFoldDB" id="A0AAV9GBI4"/>
<keyword evidence="2" id="KW-0812">Transmembrane</keyword>
<dbReference type="EMBL" id="MU865967">
    <property type="protein sequence ID" value="KAK4445242.1"/>
    <property type="molecule type" value="Genomic_DNA"/>
</dbReference>
<feature type="transmembrane region" description="Helical" evidence="2">
    <location>
        <begin position="76"/>
        <end position="99"/>
    </location>
</feature>
<feature type="compositionally biased region" description="Basic and acidic residues" evidence="1">
    <location>
        <begin position="320"/>
        <end position="332"/>
    </location>
</feature>
<evidence type="ECO:0000256" key="2">
    <source>
        <dbReference type="SAM" id="Phobius"/>
    </source>
</evidence>
<feature type="region of interest" description="Disordered" evidence="1">
    <location>
        <begin position="309"/>
        <end position="376"/>
    </location>
</feature>
<evidence type="ECO:0000313" key="4">
    <source>
        <dbReference type="Proteomes" id="UP001321760"/>
    </source>
</evidence>
<gene>
    <name evidence="3" type="ORF">QBC34DRAFT_441820</name>
</gene>
<feature type="transmembrane region" description="Helical" evidence="2">
    <location>
        <begin position="47"/>
        <end position="64"/>
    </location>
</feature>
<keyword evidence="4" id="KW-1185">Reference proteome</keyword>
<dbReference type="Proteomes" id="UP001321760">
    <property type="component" value="Unassembled WGS sequence"/>
</dbReference>
<evidence type="ECO:0000256" key="1">
    <source>
        <dbReference type="SAM" id="MobiDB-lite"/>
    </source>
</evidence>
<evidence type="ECO:0000313" key="3">
    <source>
        <dbReference type="EMBL" id="KAK4445242.1"/>
    </source>
</evidence>
<protein>
    <submittedName>
        <fullName evidence="3">Uncharacterized protein</fullName>
    </submittedName>
</protein>
<comment type="caution">
    <text evidence="3">The sequence shown here is derived from an EMBL/GenBank/DDBJ whole genome shotgun (WGS) entry which is preliminary data.</text>
</comment>
<feature type="transmembrane region" description="Helical" evidence="2">
    <location>
        <begin position="239"/>
        <end position="259"/>
    </location>
</feature>
<keyword evidence="2" id="KW-1133">Transmembrane helix</keyword>